<dbReference type="Ensembl" id="ENSMMDT00005028429.1">
    <property type="protein sequence ID" value="ENSMMDP00005027759.1"/>
    <property type="gene ID" value="ENSMMDG00005013303.1"/>
</dbReference>
<evidence type="ECO:0000313" key="3">
    <source>
        <dbReference type="Proteomes" id="UP000472263"/>
    </source>
</evidence>
<dbReference type="Proteomes" id="UP000472263">
    <property type="component" value="Chromosome 11"/>
</dbReference>
<keyword evidence="1" id="KW-0472">Membrane</keyword>
<accession>A0A667YVB4</accession>
<reference evidence="2" key="3">
    <citation type="submission" date="2025-09" db="UniProtKB">
        <authorList>
            <consortium name="Ensembl"/>
        </authorList>
    </citation>
    <scope>IDENTIFICATION</scope>
</reference>
<dbReference type="PANTHER" id="PTHR47027:SF26">
    <property type="entry name" value="REVERSE TRANSCRIPTASE DOMAIN-CONTAINING PROTEIN"/>
    <property type="match status" value="1"/>
</dbReference>
<evidence type="ECO:0000313" key="2">
    <source>
        <dbReference type="Ensembl" id="ENSMMDP00005027759.1"/>
    </source>
</evidence>
<organism evidence="2 3">
    <name type="scientific">Myripristis murdjan</name>
    <name type="common">pinecone soldierfish</name>
    <dbReference type="NCBI Taxonomy" id="586833"/>
    <lineage>
        <taxon>Eukaryota</taxon>
        <taxon>Metazoa</taxon>
        <taxon>Chordata</taxon>
        <taxon>Craniata</taxon>
        <taxon>Vertebrata</taxon>
        <taxon>Euteleostomi</taxon>
        <taxon>Actinopterygii</taxon>
        <taxon>Neopterygii</taxon>
        <taxon>Teleostei</taxon>
        <taxon>Neoteleostei</taxon>
        <taxon>Acanthomorphata</taxon>
        <taxon>Holocentriformes</taxon>
        <taxon>Holocentridae</taxon>
        <taxon>Myripristis</taxon>
    </lineage>
</organism>
<dbReference type="PANTHER" id="PTHR47027">
    <property type="entry name" value="REVERSE TRANSCRIPTASE DOMAIN-CONTAINING PROTEIN"/>
    <property type="match status" value="1"/>
</dbReference>
<keyword evidence="1" id="KW-0812">Transmembrane</keyword>
<dbReference type="InParanoid" id="A0A667YVB4"/>
<evidence type="ECO:0000256" key="1">
    <source>
        <dbReference type="SAM" id="Phobius"/>
    </source>
</evidence>
<keyword evidence="3" id="KW-1185">Reference proteome</keyword>
<proteinExistence type="predicted"/>
<sequence>MLIKIRVSGKFYHAIRALYSAPKACVRVNETLTNCFPTPSGVKQGDALSPNLFAVYINDLAVKIKSLQCGVQYLQKMLTCAERWCNQWRMTINEKKTEIMHFRNPRTTISEFHAWSLLYYCLFASFVLLCQAVFFVLLWVLIYFYLVSYNSFVGWATVVARHVNSSFIHSFIHSS</sequence>
<name>A0A667YVB4_9TELE</name>
<reference evidence="2" key="1">
    <citation type="submission" date="2019-06" db="EMBL/GenBank/DDBJ databases">
        <authorList>
            <consortium name="Wellcome Sanger Institute Data Sharing"/>
        </authorList>
    </citation>
    <scope>NUCLEOTIDE SEQUENCE [LARGE SCALE GENOMIC DNA]</scope>
</reference>
<keyword evidence="1" id="KW-1133">Transmembrane helix</keyword>
<protein>
    <submittedName>
        <fullName evidence="2">Uncharacterized protein</fullName>
    </submittedName>
</protein>
<dbReference type="AlphaFoldDB" id="A0A667YVB4"/>
<feature type="transmembrane region" description="Helical" evidence="1">
    <location>
        <begin position="117"/>
        <end position="146"/>
    </location>
</feature>
<reference evidence="2" key="2">
    <citation type="submission" date="2025-08" db="UniProtKB">
        <authorList>
            <consortium name="Ensembl"/>
        </authorList>
    </citation>
    <scope>IDENTIFICATION</scope>
</reference>
<dbReference type="GeneTree" id="ENSGT00940000177022"/>